<dbReference type="OrthoDB" id="10264956at2759"/>
<dbReference type="GO" id="GO:0005634">
    <property type="term" value="C:nucleus"/>
    <property type="evidence" value="ECO:0007669"/>
    <property type="project" value="TreeGrafter"/>
</dbReference>
<evidence type="ECO:0000256" key="1">
    <source>
        <dbReference type="ARBA" id="ARBA00004496"/>
    </source>
</evidence>
<dbReference type="PROSITE" id="PS00892">
    <property type="entry name" value="HIT_1"/>
    <property type="match status" value="1"/>
</dbReference>
<dbReference type="Gene3D" id="3.30.428.10">
    <property type="entry name" value="HIT-like"/>
    <property type="match status" value="1"/>
</dbReference>
<dbReference type="SUPFAM" id="SSF102860">
    <property type="entry name" value="mRNA decapping enzyme DcpS N-terminal domain"/>
    <property type="match status" value="1"/>
</dbReference>
<dbReference type="InterPro" id="IPR008594">
    <property type="entry name" value="DcpS/DCS2"/>
</dbReference>
<dbReference type="Proteomes" id="UP000269793">
    <property type="component" value="Chromosome III"/>
</dbReference>
<evidence type="ECO:0000313" key="8">
    <source>
        <dbReference type="Proteomes" id="UP000269793"/>
    </source>
</evidence>
<dbReference type="STRING" id="425264.A0A3G2S4T4"/>
<name>A0A3G2S4T4_MALR7</name>
<accession>A0A3G2S4T4</accession>
<keyword evidence="8" id="KW-1185">Reference proteome</keyword>
<comment type="similarity">
    <text evidence="2">Belongs to the HIT family.</text>
</comment>
<organism evidence="7 8">
    <name type="scientific">Malassezia restricta (strain ATCC 96810 / NBRC 103918 / CBS 7877)</name>
    <name type="common">Seborrheic dermatitis infection agent</name>
    <dbReference type="NCBI Taxonomy" id="425264"/>
    <lineage>
        <taxon>Eukaryota</taxon>
        <taxon>Fungi</taxon>
        <taxon>Dikarya</taxon>
        <taxon>Basidiomycota</taxon>
        <taxon>Ustilaginomycotina</taxon>
        <taxon>Malasseziomycetes</taxon>
        <taxon>Malasseziales</taxon>
        <taxon>Malasseziaceae</taxon>
        <taxon>Malassezia</taxon>
    </lineage>
</organism>
<dbReference type="GO" id="GO:0140932">
    <property type="term" value="F:5'-(N(7)-methyl 5'-triphosphoguanosine)-[mRNA] diphosphatase activity"/>
    <property type="evidence" value="ECO:0007669"/>
    <property type="project" value="UniProtKB-EC"/>
</dbReference>
<evidence type="ECO:0000256" key="2">
    <source>
        <dbReference type="ARBA" id="ARBA00010208"/>
    </source>
</evidence>
<proteinExistence type="inferred from homology"/>
<sequence>MSDFVLDRVLYEDPRAKTANLLGTCTTNDVPERALLLLEKTHYTPTFLSSLRLSTTFPRRETIGRNDIYTWMFGWDRDGHDAPTKMTLICPATDDLIAKYSAPHRRMMIETPHMYQAVTRPWIESLPASKTTWVQNILQGISETESVLYSDPDPKTGFVILPDMKWDRRTLSSLYLMAIVRDGSLVTLRDLTKQHVPLLRKIQQAGQKVAHEVYGLSESTDSTSPLRCFVHYMPTYFHLHVHMLSANFVSHPGSLVGQAHLLDDVIDLLELGVDFRQRTLSYALAEGHALLRRWQEEGNA</sequence>
<dbReference type="GO" id="GO:0000932">
    <property type="term" value="C:P-body"/>
    <property type="evidence" value="ECO:0007669"/>
    <property type="project" value="TreeGrafter"/>
</dbReference>
<dbReference type="EC" id="3.6.1.59" evidence="7"/>
<dbReference type="Pfam" id="PF05652">
    <property type="entry name" value="DcpS"/>
    <property type="match status" value="1"/>
</dbReference>
<feature type="binding site" evidence="6">
    <location>
        <begin position="231"/>
        <end position="242"/>
    </location>
    <ligand>
        <name>substrate</name>
    </ligand>
</feature>
<dbReference type="GO" id="GO:0000340">
    <property type="term" value="F:RNA 7-methylguanosine cap binding"/>
    <property type="evidence" value="ECO:0007669"/>
    <property type="project" value="TreeGrafter"/>
</dbReference>
<dbReference type="AlphaFoldDB" id="A0A3G2S4T4"/>
<dbReference type="VEuPathDB" id="FungiDB:DNF11_2095"/>
<dbReference type="GO" id="GO:0000290">
    <property type="term" value="P:deadenylation-dependent decapping of nuclear-transcribed mRNA"/>
    <property type="evidence" value="ECO:0007669"/>
    <property type="project" value="InterPro"/>
</dbReference>
<evidence type="ECO:0000313" key="7">
    <source>
        <dbReference type="EMBL" id="AYO43045.1"/>
    </source>
</evidence>
<comment type="subcellular location">
    <subcellularLocation>
        <location evidence="1">Cytoplasm</location>
    </subcellularLocation>
</comment>
<feature type="binding site" evidence="6">
    <location>
        <position position="165"/>
    </location>
    <ligand>
        <name>substrate</name>
    </ligand>
</feature>
<dbReference type="PANTHER" id="PTHR12978:SF0">
    <property type="entry name" value="M7GPPPX DIPHOSPHATASE"/>
    <property type="match status" value="1"/>
</dbReference>
<keyword evidence="3" id="KW-0963">Cytoplasm</keyword>
<dbReference type="Pfam" id="PF11969">
    <property type="entry name" value="DcpS_C"/>
    <property type="match status" value="1"/>
</dbReference>
<dbReference type="Gene3D" id="3.30.200.40">
    <property type="entry name" value="Scavenger mRNA decapping enzyme, N-terminal domain"/>
    <property type="match status" value="1"/>
</dbReference>
<keyword evidence="4" id="KW-0597">Phosphoprotein</keyword>
<dbReference type="InterPro" id="IPR036265">
    <property type="entry name" value="HIT-like_sf"/>
</dbReference>
<evidence type="ECO:0000256" key="3">
    <source>
        <dbReference type="ARBA" id="ARBA00022490"/>
    </source>
</evidence>
<protein>
    <submittedName>
        <fullName evidence="7">M7GpppX diphosphatase</fullName>
        <ecNumber evidence="7">3.6.1.59</ecNumber>
    </submittedName>
</protein>
<gene>
    <name evidence="7" type="primary">nhm1</name>
    <name evidence="7" type="ORF">DNF11_2095</name>
</gene>
<feature type="binding site" evidence="6">
    <location>
        <position position="133"/>
    </location>
    <ligand>
        <name>substrate</name>
    </ligand>
</feature>
<reference evidence="7 8" key="1">
    <citation type="submission" date="2018-10" db="EMBL/GenBank/DDBJ databases">
        <title>Complete genome sequence of Malassezia restricta CBS 7877.</title>
        <authorList>
            <person name="Morand S.C."/>
            <person name="Bertignac M."/>
            <person name="Iltis A."/>
            <person name="Kolder I."/>
            <person name="Pirovano W."/>
            <person name="Jourdain R."/>
            <person name="Clavaud C."/>
        </authorList>
    </citation>
    <scope>NUCLEOTIDE SEQUENCE [LARGE SCALE GENOMIC DNA]</scope>
    <source>
        <strain evidence="7 8">CBS 7877</strain>
    </source>
</reference>
<evidence type="ECO:0000256" key="6">
    <source>
        <dbReference type="PIRSR" id="PIRSR028973-2"/>
    </source>
</evidence>
<dbReference type="EMBL" id="CP033150">
    <property type="protein sequence ID" value="AYO43045.1"/>
    <property type="molecule type" value="Genomic_DNA"/>
</dbReference>
<dbReference type="InterPro" id="IPR011145">
    <property type="entry name" value="Scavenger_mRNA_decap_enz_N"/>
</dbReference>
<feature type="binding site" evidence="6">
    <location>
        <position position="163"/>
    </location>
    <ligand>
        <name>substrate</name>
    </ligand>
</feature>
<dbReference type="PANTHER" id="PTHR12978">
    <property type="entry name" value="HISTIDINE TRIAD HIT PROTEIN MEMBER"/>
    <property type="match status" value="1"/>
</dbReference>
<dbReference type="PIRSF" id="PIRSF028973">
    <property type="entry name" value="Scavenger_mRNA_decap_enz"/>
    <property type="match status" value="1"/>
</dbReference>
<dbReference type="InterPro" id="IPR019808">
    <property type="entry name" value="Histidine_triad_CS"/>
</dbReference>
<feature type="binding site" evidence="6">
    <location>
        <position position="143"/>
    </location>
    <ligand>
        <name>substrate</name>
    </ligand>
</feature>
<dbReference type="SUPFAM" id="SSF54197">
    <property type="entry name" value="HIT-like"/>
    <property type="match status" value="1"/>
</dbReference>
<keyword evidence="7" id="KW-0378">Hydrolase</keyword>
<feature type="active site" description="Nucleophile" evidence="5">
    <location>
        <position position="240"/>
    </location>
</feature>
<evidence type="ECO:0000256" key="5">
    <source>
        <dbReference type="PIRSR" id="PIRSR028973-1"/>
    </source>
</evidence>
<evidence type="ECO:0000256" key="4">
    <source>
        <dbReference type="ARBA" id="ARBA00022553"/>
    </source>
</evidence>